<evidence type="ECO:0000256" key="3">
    <source>
        <dbReference type="PROSITE-ProRule" id="PRU01331"/>
    </source>
</evidence>
<dbReference type="EC" id="6.3.1.-" evidence="7"/>
<dbReference type="PANTHER" id="PTHR43785">
    <property type="entry name" value="GAMMA-GLUTAMYLPUTRESCINE SYNTHETASE"/>
    <property type="match status" value="1"/>
</dbReference>
<dbReference type="EMBL" id="JAVRER010000042">
    <property type="protein sequence ID" value="MDT0418298.1"/>
    <property type="molecule type" value="Genomic_DNA"/>
</dbReference>
<evidence type="ECO:0000313" key="8">
    <source>
        <dbReference type="Proteomes" id="UP001183607"/>
    </source>
</evidence>
<sequence length="480" mass="49586">MHTQSPQPRIAPAAPPAPGAPTHAFPAAQGTGQVPALPPEVAGVAITTVDTAGITRVKAVPAARLARAGQDGVGLSPVFDVALVDDSFTSSTYIGGPEGDLRVVPDLSGLTVLAGQPGWAWAPGDRYEQSGAPTAACHRSFLRRVTTRAEAAGLSPLMGFETEWIVTLPAGETGSGGSAEAEAEPRPPAPGGAYGMTRLAPHGDYLRDILVALERQGVEVLQIHPEYSPGQFELSVAPAAPVRAADLVVLVQETIRAVTVRYGWETNFGPSVLAGQVGNGRHLHLSLWRDGVNLCGGGEGPSGLRPEAESFLAGILGELPALLAIGAPSPASYLRLAPSRWTGAFQCWGPENREAALRLIPGAPGRAETANAEVKCLDAAASPYLVAGAVLAAGLGGLERGERLPAATAGDPADLGEEQRPARLPSSLTEAVARFQQSEVLRAALGDPLFEAIVEVREAEAALFAGYSPQALANATRRAY</sequence>
<evidence type="ECO:0000259" key="6">
    <source>
        <dbReference type="PROSITE" id="PS51987"/>
    </source>
</evidence>
<accession>A0ABD5EB57</accession>
<comment type="similarity">
    <text evidence="1 3 4">Belongs to the glutamine synthetase family.</text>
</comment>
<dbReference type="PANTHER" id="PTHR43785:SF12">
    <property type="entry name" value="TYPE-1 GLUTAMINE SYNTHETASE 2"/>
    <property type="match status" value="1"/>
</dbReference>
<dbReference type="InterPro" id="IPR014746">
    <property type="entry name" value="Gln_synth/guanido_kin_cat_dom"/>
</dbReference>
<evidence type="ECO:0000256" key="1">
    <source>
        <dbReference type="ARBA" id="ARBA00009897"/>
    </source>
</evidence>
<comment type="caution">
    <text evidence="7">The sequence shown here is derived from an EMBL/GenBank/DDBJ whole genome shotgun (WGS) entry which is preliminary data.</text>
</comment>
<feature type="domain" description="GS catalytic" evidence="6">
    <location>
        <begin position="138"/>
        <end position="480"/>
    </location>
</feature>
<dbReference type="InterPro" id="IPR008146">
    <property type="entry name" value="Gln_synth_cat_dom"/>
</dbReference>
<dbReference type="AlphaFoldDB" id="A0ABD5EB57"/>
<evidence type="ECO:0000256" key="5">
    <source>
        <dbReference type="SAM" id="MobiDB-lite"/>
    </source>
</evidence>
<protein>
    <submittedName>
        <fullName evidence="7">Glutamine synthetase family protein</fullName>
        <ecNumber evidence="7">6.3.1.-</ecNumber>
    </submittedName>
</protein>
<reference evidence="8" key="1">
    <citation type="submission" date="2023-07" db="EMBL/GenBank/DDBJ databases">
        <title>30 novel species of actinomycetes from the DSMZ collection.</title>
        <authorList>
            <person name="Nouioui I."/>
        </authorList>
    </citation>
    <scope>NUCLEOTIDE SEQUENCE [LARGE SCALE GENOMIC DNA]</scope>
    <source>
        <strain evidence="8">DSM 41982</strain>
    </source>
</reference>
<dbReference type="Proteomes" id="UP001183607">
    <property type="component" value="Unassembled WGS sequence"/>
</dbReference>
<dbReference type="InterPro" id="IPR036651">
    <property type="entry name" value="Gln_synt_N_sf"/>
</dbReference>
<dbReference type="Gene3D" id="3.10.20.70">
    <property type="entry name" value="Glutamine synthetase, N-terminal domain"/>
    <property type="match status" value="1"/>
</dbReference>
<feature type="region of interest" description="Disordered" evidence="5">
    <location>
        <begin position="1"/>
        <end position="34"/>
    </location>
</feature>
<dbReference type="SMART" id="SM01230">
    <property type="entry name" value="Gln-synt_C"/>
    <property type="match status" value="1"/>
</dbReference>
<organism evidence="7 8">
    <name type="scientific">Streptomyces evansiae</name>
    <dbReference type="NCBI Taxonomy" id="3075535"/>
    <lineage>
        <taxon>Bacteria</taxon>
        <taxon>Bacillati</taxon>
        <taxon>Actinomycetota</taxon>
        <taxon>Actinomycetes</taxon>
        <taxon>Kitasatosporales</taxon>
        <taxon>Streptomycetaceae</taxon>
        <taxon>Streptomyces</taxon>
    </lineage>
</organism>
<dbReference type="GO" id="GO:0016874">
    <property type="term" value="F:ligase activity"/>
    <property type="evidence" value="ECO:0007669"/>
    <property type="project" value="UniProtKB-KW"/>
</dbReference>
<dbReference type="SUPFAM" id="SSF55931">
    <property type="entry name" value="Glutamine synthetase/guanido kinase"/>
    <property type="match status" value="1"/>
</dbReference>
<feature type="region of interest" description="Disordered" evidence="5">
    <location>
        <begin position="171"/>
        <end position="190"/>
    </location>
</feature>
<dbReference type="Pfam" id="PF00120">
    <property type="entry name" value="Gln-synt_C"/>
    <property type="match status" value="1"/>
</dbReference>
<feature type="compositionally biased region" description="Low complexity" evidence="5">
    <location>
        <begin position="1"/>
        <end position="12"/>
    </location>
</feature>
<evidence type="ECO:0000313" key="7">
    <source>
        <dbReference type="EMBL" id="MDT0418298.1"/>
    </source>
</evidence>
<dbReference type="Gene3D" id="3.30.590.10">
    <property type="entry name" value="Glutamine synthetase/guanido kinase, catalytic domain"/>
    <property type="match status" value="1"/>
</dbReference>
<keyword evidence="2 7" id="KW-0436">Ligase</keyword>
<gene>
    <name evidence="7" type="ORF">RM574_22690</name>
</gene>
<name>A0ABD5EB57_9ACTN</name>
<evidence type="ECO:0000256" key="2">
    <source>
        <dbReference type="ARBA" id="ARBA00022598"/>
    </source>
</evidence>
<dbReference type="RefSeq" id="WP_311677456.1">
    <property type="nucleotide sequence ID" value="NZ_JAVRER010000042.1"/>
</dbReference>
<dbReference type="PROSITE" id="PS51987">
    <property type="entry name" value="GS_CATALYTIC"/>
    <property type="match status" value="1"/>
</dbReference>
<evidence type="ECO:0000256" key="4">
    <source>
        <dbReference type="RuleBase" id="RU000384"/>
    </source>
</evidence>
<proteinExistence type="inferred from homology"/>